<comment type="similarity">
    <text evidence="2 9">Belongs to the RNA polymerase beta chain family.</text>
</comment>
<organism evidence="14 15">
    <name type="scientific">Naganishia liquefaciens</name>
    <dbReference type="NCBI Taxonomy" id="104408"/>
    <lineage>
        <taxon>Eukaryota</taxon>
        <taxon>Fungi</taxon>
        <taxon>Dikarya</taxon>
        <taxon>Basidiomycota</taxon>
        <taxon>Agaricomycotina</taxon>
        <taxon>Tremellomycetes</taxon>
        <taxon>Filobasidiales</taxon>
        <taxon>Filobasidiaceae</taxon>
        <taxon>Naganishia</taxon>
    </lineage>
</organism>
<dbReference type="EMBL" id="BLZA01000013">
    <property type="protein sequence ID" value="GHJ85795.1"/>
    <property type="molecule type" value="Genomic_DNA"/>
</dbReference>
<comment type="caution">
    <text evidence="14">The sequence shown here is derived from an EMBL/GenBank/DDBJ whole genome shotgun (WGS) entry which is preliminary data.</text>
</comment>
<dbReference type="Pfam" id="PF08221">
    <property type="entry name" value="HTH_9"/>
    <property type="match status" value="1"/>
</dbReference>
<keyword evidence="5 9" id="KW-0240">DNA-directed RNA polymerase</keyword>
<protein>
    <recommendedName>
        <fullName evidence="4 9">DNA-directed RNA polymerase III subunit RPC3</fullName>
        <shortName evidence="9">RNA polymerase III subunit C3</shortName>
    </recommendedName>
</protein>
<keyword evidence="7 9" id="KW-0539">Nucleus</keyword>
<comment type="subunit">
    <text evidence="3 9">Component of the RNA polymerase III (Pol III) complex consisting of 17 subunits.</text>
</comment>
<dbReference type="InterPro" id="IPR055207">
    <property type="entry name" value="POLR3C_WHD"/>
</dbReference>
<feature type="domain" description="RNA polymerase III Rpc82 C -terminal" evidence="11">
    <location>
        <begin position="220"/>
        <end position="308"/>
    </location>
</feature>
<proteinExistence type="inferred from homology"/>
<evidence type="ECO:0000256" key="2">
    <source>
        <dbReference type="ARBA" id="ARBA00006835"/>
    </source>
</evidence>
<evidence type="ECO:0000256" key="9">
    <source>
        <dbReference type="RuleBase" id="RU367076"/>
    </source>
</evidence>
<dbReference type="InterPro" id="IPR008806">
    <property type="entry name" value="RNA_pol_III_Rpc82_C"/>
</dbReference>
<accession>A0A8H3YDT2</accession>
<evidence type="ECO:0000256" key="10">
    <source>
        <dbReference type="SAM" id="MobiDB-lite"/>
    </source>
</evidence>
<dbReference type="Proteomes" id="UP000620104">
    <property type="component" value="Unassembled WGS sequence"/>
</dbReference>
<dbReference type="GO" id="GO:0003697">
    <property type="term" value="F:single-stranded DNA binding"/>
    <property type="evidence" value="ECO:0007669"/>
    <property type="project" value="UniProtKB-UniRule"/>
</dbReference>
<evidence type="ECO:0000256" key="5">
    <source>
        <dbReference type="ARBA" id="ARBA00022478"/>
    </source>
</evidence>
<evidence type="ECO:0000259" key="12">
    <source>
        <dbReference type="Pfam" id="PF08221"/>
    </source>
</evidence>
<reference evidence="14" key="1">
    <citation type="submission" date="2020-07" db="EMBL/GenBank/DDBJ databases">
        <title>Draft Genome Sequence of a Deep-Sea Yeast, Naganishia (Cryptococcus) liquefaciens strain N6.</title>
        <authorList>
            <person name="Han Y.W."/>
            <person name="Kajitani R."/>
            <person name="Morimoto H."/>
            <person name="Parhat M."/>
            <person name="Tsubouchi H."/>
            <person name="Bakenova O."/>
            <person name="Ogata M."/>
            <person name="Argunhan B."/>
            <person name="Aoki R."/>
            <person name="Kajiwara S."/>
            <person name="Itoh T."/>
            <person name="Iwasaki H."/>
        </authorList>
    </citation>
    <scope>NUCLEOTIDE SEQUENCE</scope>
    <source>
        <strain evidence="14">N6</strain>
    </source>
</reference>
<evidence type="ECO:0000256" key="7">
    <source>
        <dbReference type="ARBA" id="ARBA00023242"/>
    </source>
</evidence>
<dbReference type="GO" id="GO:0006351">
    <property type="term" value="P:DNA-templated transcription"/>
    <property type="evidence" value="ECO:0007669"/>
    <property type="project" value="InterPro"/>
</dbReference>
<keyword evidence="6 9" id="KW-0804">Transcription</keyword>
<evidence type="ECO:0000259" key="11">
    <source>
        <dbReference type="Pfam" id="PF05645"/>
    </source>
</evidence>
<feature type="domain" description="RNA polymerase III subunit RPC82-related helix-turn-helix" evidence="12">
    <location>
        <begin position="9"/>
        <end position="64"/>
    </location>
</feature>
<evidence type="ECO:0000259" key="13">
    <source>
        <dbReference type="Pfam" id="PF22536"/>
    </source>
</evidence>
<feature type="domain" description="DNA-directed RNA polymerase III subunit RPC3 winged-helix" evidence="13">
    <location>
        <begin position="396"/>
        <end position="472"/>
    </location>
</feature>
<evidence type="ECO:0000256" key="1">
    <source>
        <dbReference type="ARBA" id="ARBA00004123"/>
    </source>
</evidence>
<dbReference type="InterPro" id="IPR013197">
    <property type="entry name" value="RNA_pol_III_RPC82-rel_HTH"/>
</dbReference>
<dbReference type="Pfam" id="PF22536">
    <property type="entry name" value="WHD_POLR3C"/>
    <property type="match status" value="1"/>
</dbReference>
<evidence type="ECO:0000313" key="15">
    <source>
        <dbReference type="Proteomes" id="UP000620104"/>
    </source>
</evidence>
<dbReference type="Pfam" id="PF05645">
    <property type="entry name" value="RNA_pol_Rpc82"/>
    <property type="match status" value="1"/>
</dbReference>
<dbReference type="OrthoDB" id="272392at2759"/>
<sequence>MADKEAVRLAERIVRGAFGDLVGNVAHVLLNKGRLNLAEICHYTKLKTRSAQGVIIALIQHNLLWHSEVPQGEKLVEYFEFNLKECLLRLRWGRILALTEDEYGSDAMQIVRLILNRGKMRLPEIISAMGVEEMAEKGPREARRLQLSRLVYDLLTTSHILPITAKLHQAPFDEMLQRRRAAEKDMGMATQRAIATVRLQVMENIREERRKEQDPASAILRAQKKKSNGVTATSDKKIKGGEYADQVDPAAYLRINYEVYDLKLRNKLVESAVASRWNRPAGYVMKAILKASAEHKSYMRQTVSGPVSVHGLLTLMEEFERDSLALGFGAKVPAKKERLGELLAAYAALLSGDDDGSIVKNDSAFLEKDASVGRSSGNMYRVMFEQSCGKMKQQLLEQVVEQNWGPRAKRIVKVMLHGGKMGEQSISTTAMINLQDCRALLGQMHESSLIEIQQIPRSADRAANRTIFLYYVDLSHAYASILSILYKTLGNLEQRRQAELDKHKDLLERANRTDVLANRDLLSHRDSLDLATLEETMDKITTAELRTELNVFILRDLPGGPEAVRFDDPFSL</sequence>
<dbReference type="InterPro" id="IPR036388">
    <property type="entry name" value="WH-like_DNA-bd_sf"/>
</dbReference>
<feature type="region of interest" description="Disordered" evidence="10">
    <location>
        <begin position="208"/>
        <end position="234"/>
    </location>
</feature>
<evidence type="ECO:0000256" key="6">
    <source>
        <dbReference type="ARBA" id="ARBA00023163"/>
    </source>
</evidence>
<gene>
    <name evidence="14" type="ORF">NliqN6_2197</name>
</gene>
<dbReference type="InterPro" id="IPR036390">
    <property type="entry name" value="WH_DNA-bd_sf"/>
</dbReference>
<dbReference type="PANTHER" id="PTHR12949:SF0">
    <property type="entry name" value="DNA-DIRECTED RNA POLYMERASE III SUBUNIT RPC3"/>
    <property type="match status" value="1"/>
</dbReference>
<dbReference type="AlphaFoldDB" id="A0A8H3YDT2"/>
<keyword evidence="15" id="KW-1185">Reference proteome</keyword>
<dbReference type="InterPro" id="IPR039748">
    <property type="entry name" value="RPC3"/>
</dbReference>
<evidence type="ECO:0000256" key="3">
    <source>
        <dbReference type="ARBA" id="ARBA00011206"/>
    </source>
</evidence>
<dbReference type="SUPFAM" id="SSF46785">
    <property type="entry name" value="Winged helix' DNA-binding domain"/>
    <property type="match status" value="1"/>
</dbReference>
<name>A0A8H3YDT2_9TREE</name>
<dbReference type="PANTHER" id="PTHR12949">
    <property type="entry name" value="RNA POLYMERASE III DNA DIRECTED -RELATED"/>
    <property type="match status" value="1"/>
</dbReference>
<evidence type="ECO:0000313" key="14">
    <source>
        <dbReference type="EMBL" id="GHJ85795.1"/>
    </source>
</evidence>
<evidence type="ECO:0000256" key="8">
    <source>
        <dbReference type="ARBA" id="ARBA00025127"/>
    </source>
</evidence>
<evidence type="ECO:0000256" key="4">
    <source>
        <dbReference type="ARBA" id="ARBA00016689"/>
    </source>
</evidence>
<comment type="subcellular location">
    <subcellularLocation>
        <location evidence="1 9">Nucleus</location>
    </subcellularLocation>
</comment>
<dbReference type="Gene3D" id="1.10.10.10">
    <property type="entry name" value="Winged helix-like DNA-binding domain superfamily/Winged helix DNA-binding domain"/>
    <property type="match status" value="3"/>
</dbReference>
<dbReference type="GO" id="GO:0005666">
    <property type="term" value="C:RNA polymerase III complex"/>
    <property type="evidence" value="ECO:0007669"/>
    <property type="project" value="UniProtKB-UniRule"/>
</dbReference>
<comment type="function">
    <text evidence="8 9">DNA-dependent RNA polymerase catalyzes the transcription of DNA into RNA using the four ribonucleoside triphosphates as substrates. Specific core component of RNA polymerase III which synthesizes small RNAs, such as 5S rRNA and tRNAs.</text>
</comment>